<evidence type="ECO:0000256" key="6">
    <source>
        <dbReference type="SAM" id="Phobius"/>
    </source>
</evidence>
<evidence type="ECO:0000313" key="8">
    <source>
        <dbReference type="Proteomes" id="UP000295244"/>
    </source>
</evidence>
<gene>
    <name evidence="7" type="ORF">E0L93_08240</name>
</gene>
<keyword evidence="2" id="KW-1003">Cell membrane</keyword>
<dbReference type="EMBL" id="SKBU01000015">
    <property type="protein sequence ID" value="TCJ16713.1"/>
    <property type="molecule type" value="Genomic_DNA"/>
</dbReference>
<dbReference type="CDD" id="cd16914">
    <property type="entry name" value="EcfT"/>
    <property type="match status" value="1"/>
</dbReference>
<keyword evidence="3 6" id="KW-0812">Transmembrane</keyword>
<dbReference type="InterPro" id="IPR003339">
    <property type="entry name" value="ABC/ECF_trnsptr_transmembrane"/>
</dbReference>
<reference evidence="7 8" key="1">
    <citation type="submission" date="2019-03" db="EMBL/GenBank/DDBJ databases">
        <title>Whole genome sequence of a novel Rubrobacter taiwanensis strain, isolated from Yellowstone National Park.</title>
        <authorList>
            <person name="Freed S."/>
            <person name="Ramaley R.F."/>
            <person name="Kyndt J.A."/>
        </authorList>
    </citation>
    <scope>NUCLEOTIDE SEQUENCE [LARGE SCALE GENOMIC DNA]</scope>
    <source>
        <strain evidence="7 8">Yellowstone</strain>
    </source>
</reference>
<keyword evidence="4 6" id="KW-1133">Transmembrane helix</keyword>
<dbReference type="PANTHER" id="PTHR34857:SF2">
    <property type="entry name" value="SLL0384 PROTEIN"/>
    <property type="match status" value="1"/>
</dbReference>
<comment type="caution">
    <text evidence="7">The sequence shown here is derived from an EMBL/GenBank/DDBJ whole genome shotgun (WGS) entry which is preliminary data.</text>
</comment>
<keyword evidence="8" id="KW-1185">Reference proteome</keyword>
<dbReference type="AlphaFoldDB" id="A0A4R1BHK1"/>
<sequence>MAYEVAYQDRGTIIHRLDPRVKLLWWLSINVTLATWNDPLFLALLLGSVFAYGRVAGIPFAENARHLLPVLPFVAFVLVANIAFWRPPDPAAANLIGHLFGEGVPVLPAIPVYWETLIFSVGTLLRLLTLVLSALILIKTVSPSELALAVVKMGVPPEIGMALSMTIAYIPVVIGQLTAVMEAQQSRAWNTKVSNPIARFRAYVPIAIPTFFRSFQAAEAMASAMMSRGFGYDVDNRTELNPLRFRRRDWAAAGAFTAALVIGVSLGFAGIAKYTFTAGLLGL</sequence>
<dbReference type="Pfam" id="PF02361">
    <property type="entry name" value="CbiQ"/>
    <property type="match status" value="1"/>
</dbReference>
<dbReference type="PANTHER" id="PTHR34857">
    <property type="entry name" value="SLL0384 PROTEIN"/>
    <property type="match status" value="1"/>
</dbReference>
<feature type="transmembrane region" description="Helical" evidence="6">
    <location>
        <begin position="117"/>
        <end position="139"/>
    </location>
</feature>
<dbReference type="InterPro" id="IPR051611">
    <property type="entry name" value="ECF_transporter_component"/>
</dbReference>
<evidence type="ECO:0000313" key="7">
    <source>
        <dbReference type="EMBL" id="TCJ16713.1"/>
    </source>
</evidence>
<dbReference type="OrthoDB" id="6400at2"/>
<evidence type="ECO:0000256" key="2">
    <source>
        <dbReference type="ARBA" id="ARBA00022475"/>
    </source>
</evidence>
<evidence type="ECO:0000256" key="1">
    <source>
        <dbReference type="ARBA" id="ARBA00004141"/>
    </source>
</evidence>
<evidence type="ECO:0000256" key="3">
    <source>
        <dbReference type="ARBA" id="ARBA00022692"/>
    </source>
</evidence>
<comment type="subcellular location">
    <subcellularLocation>
        <location evidence="1">Membrane</location>
        <topology evidence="1">Multi-pass membrane protein</topology>
    </subcellularLocation>
</comment>
<keyword evidence="5 6" id="KW-0472">Membrane</keyword>
<protein>
    <submittedName>
        <fullName evidence="7">Energy-coupling factor transporter transmembrane protein EcfT</fullName>
    </submittedName>
</protein>
<evidence type="ECO:0000256" key="4">
    <source>
        <dbReference type="ARBA" id="ARBA00022989"/>
    </source>
</evidence>
<feature type="transmembrane region" description="Helical" evidence="6">
    <location>
        <begin position="67"/>
        <end position="85"/>
    </location>
</feature>
<dbReference type="Proteomes" id="UP000295244">
    <property type="component" value="Unassembled WGS sequence"/>
</dbReference>
<feature type="transmembrane region" description="Helical" evidence="6">
    <location>
        <begin position="159"/>
        <end position="180"/>
    </location>
</feature>
<dbReference type="GO" id="GO:0005886">
    <property type="term" value="C:plasma membrane"/>
    <property type="evidence" value="ECO:0007669"/>
    <property type="project" value="UniProtKB-ARBA"/>
</dbReference>
<evidence type="ECO:0000256" key="5">
    <source>
        <dbReference type="ARBA" id="ARBA00023136"/>
    </source>
</evidence>
<proteinExistence type="predicted"/>
<organism evidence="7 8">
    <name type="scientific">Rubrobacter taiwanensis</name>
    <dbReference type="NCBI Taxonomy" id="185139"/>
    <lineage>
        <taxon>Bacteria</taxon>
        <taxon>Bacillati</taxon>
        <taxon>Actinomycetota</taxon>
        <taxon>Rubrobacteria</taxon>
        <taxon>Rubrobacterales</taxon>
        <taxon>Rubrobacteraceae</taxon>
        <taxon>Rubrobacter</taxon>
    </lineage>
</organism>
<feature type="transmembrane region" description="Helical" evidence="6">
    <location>
        <begin position="250"/>
        <end position="272"/>
    </location>
</feature>
<dbReference type="RefSeq" id="WP_132690825.1">
    <property type="nucleotide sequence ID" value="NZ_SKBU01000015.1"/>
</dbReference>
<name>A0A4R1BHK1_9ACTN</name>
<accession>A0A4R1BHK1</accession>